<comment type="caution">
    <text evidence="7">The sequence shown here is derived from an EMBL/GenBank/DDBJ whole genome shotgun (WGS) entry which is preliminary data.</text>
</comment>
<evidence type="ECO:0000256" key="5">
    <source>
        <dbReference type="ARBA" id="ARBA00035202"/>
    </source>
</evidence>
<protein>
    <recommendedName>
        <fullName evidence="5 6">Large ribosomal subunit protein uL10</fullName>
    </recommendedName>
</protein>
<dbReference type="AlphaFoldDB" id="A0A7C2TIQ6"/>
<dbReference type="Proteomes" id="UP000885986">
    <property type="component" value="Unassembled WGS sequence"/>
</dbReference>
<dbReference type="EMBL" id="DSDS01000177">
    <property type="protein sequence ID" value="HET98584.1"/>
    <property type="molecule type" value="Genomic_DNA"/>
</dbReference>
<dbReference type="GO" id="GO:0070180">
    <property type="term" value="F:large ribosomal subunit rRNA binding"/>
    <property type="evidence" value="ECO:0007669"/>
    <property type="project" value="UniProtKB-UniRule"/>
</dbReference>
<evidence type="ECO:0000256" key="4">
    <source>
        <dbReference type="ARBA" id="ARBA00023274"/>
    </source>
</evidence>
<organism evidence="7">
    <name type="scientific">Desulfurivibrio alkaliphilus</name>
    <dbReference type="NCBI Taxonomy" id="427923"/>
    <lineage>
        <taxon>Bacteria</taxon>
        <taxon>Pseudomonadati</taxon>
        <taxon>Thermodesulfobacteriota</taxon>
        <taxon>Desulfobulbia</taxon>
        <taxon>Desulfobulbales</taxon>
        <taxon>Desulfobulbaceae</taxon>
        <taxon>Desulfurivibrio</taxon>
    </lineage>
</organism>
<dbReference type="GO" id="GO:0006412">
    <property type="term" value="P:translation"/>
    <property type="evidence" value="ECO:0007669"/>
    <property type="project" value="UniProtKB-UniRule"/>
</dbReference>
<comment type="subunit">
    <text evidence="6">Part of the ribosomal stalk of the 50S ribosomal subunit. The N-terminus interacts with L11 and the large rRNA to form the base of the stalk. The C-terminus forms an elongated spine to which L12 dimers bind in a sequential fashion forming a multimeric L10(L12)X complex.</text>
</comment>
<keyword evidence="4 6" id="KW-0687">Ribonucleoprotein</keyword>
<sequence length="174" mass="18871">MKREEKAEIVQELSARFATAKLAVLADYRGMTVGSLQQLRQELRKGAATIKVAKNTLLNRAVEGTPFESLRDQLKGNTALALTDADPVAPAKILVKFAKDNPKLVIKSAVLEGKLLSADDLTALSKLPGINELRAQLLGLMLAVPTGFVRVLNGVPQKAVYLLQAIKEQKEQTN</sequence>
<gene>
    <name evidence="6" type="primary">rplJ</name>
    <name evidence="7" type="ORF">ENN98_07865</name>
</gene>
<proteinExistence type="inferred from homology"/>
<evidence type="ECO:0000256" key="1">
    <source>
        <dbReference type="ARBA" id="ARBA00002633"/>
    </source>
</evidence>
<dbReference type="InterPro" id="IPR001790">
    <property type="entry name" value="Ribosomal_uL10"/>
</dbReference>
<dbReference type="GO" id="GO:0003735">
    <property type="term" value="F:structural constituent of ribosome"/>
    <property type="evidence" value="ECO:0007669"/>
    <property type="project" value="InterPro"/>
</dbReference>
<comment type="function">
    <text evidence="1 6">Forms part of the ribosomal stalk, playing a central role in the interaction of the ribosome with GTP-bound translation factors.</text>
</comment>
<dbReference type="Gene3D" id="6.10.250.290">
    <property type="match status" value="1"/>
</dbReference>
<keyword evidence="6" id="KW-0699">rRNA-binding</keyword>
<evidence type="ECO:0000256" key="2">
    <source>
        <dbReference type="ARBA" id="ARBA00008889"/>
    </source>
</evidence>
<dbReference type="PANTHER" id="PTHR11560">
    <property type="entry name" value="39S RIBOSOMAL PROTEIN L10, MITOCHONDRIAL"/>
    <property type="match status" value="1"/>
</dbReference>
<dbReference type="NCBIfam" id="NF000955">
    <property type="entry name" value="PRK00099.1-1"/>
    <property type="match status" value="1"/>
</dbReference>
<name>A0A7C2TIQ6_9BACT</name>
<comment type="similarity">
    <text evidence="2 6">Belongs to the universal ribosomal protein uL10 family.</text>
</comment>
<dbReference type="InterPro" id="IPR002363">
    <property type="entry name" value="Ribosomal_uL10_CS_bac"/>
</dbReference>
<dbReference type="InterPro" id="IPR043141">
    <property type="entry name" value="Ribosomal_uL10-like_sf"/>
</dbReference>
<dbReference type="SUPFAM" id="SSF160369">
    <property type="entry name" value="Ribosomal protein L10-like"/>
    <property type="match status" value="1"/>
</dbReference>
<dbReference type="InterPro" id="IPR022973">
    <property type="entry name" value="Ribosomal_uL10_bac"/>
</dbReference>
<dbReference type="CDD" id="cd05797">
    <property type="entry name" value="Ribosomal_L10"/>
    <property type="match status" value="1"/>
</dbReference>
<dbReference type="PROSITE" id="PS01109">
    <property type="entry name" value="RIBOSOMAL_L10"/>
    <property type="match status" value="1"/>
</dbReference>
<accession>A0A7C2TIQ6</accession>
<evidence type="ECO:0000256" key="3">
    <source>
        <dbReference type="ARBA" id="ARBA00022980"/>
    </source>
</evidence>
<reference evidence="7" key="1">
    <citation type="journal article" date="2020" name="mSystems">
        <title>Genome- and Community-Level Interaction Insights into Carbon Utilization and Element Cycling Functions of Hydrothermarchaeota in Hydrothermal Sediment.</title>
        <authorList>
            <person name="Zhou Z."/>
            <person name="Liu Y."/>
            <person name="Xu W."/>
            <person name="Pan J."/>
            <person name="Luo Z.H."/>
            <person name="Li M."/>
        </authorList>
    </citation>
    <scope>NUCLEOTIDE SEQUENCE [LARGE SCALE GENOMIC DNA]</scope>
    <source>
        <strain evidence="7">SpSt-1224</strain>
    </source>
</reference>
<dbReference type="Gene3D" id="3.30.70.1730">
    <property type="match status" value="1"/>
</dbReference>
<keyword evidence="3 6" id="KW-0689">Ribosomal protein</keyword>
<dbReference type="GO" id="GO:0015934">
    <property type="term" value="C:large ribosomal subunit"/>
    <property type="evidence" value="ECO:0007669"/>
    <property type="project" value="InterPro"/>
</dbReference>
<keyword evidence="6" id="KW-0694">RNA-binding</keyword>
<evidence type="ECO:0000256" key="6">
    <source>
        <dbReference type="HAMAP-Rule" id="MF_00362"/>
    </source>
</evidence>
<dbReference type="InterPro" id="IPR047865">
    <property type="entry name" value="Ribosomal_uL10_bac_type"/>
</dbReference>
<evidence type="ECO:0000313" key="7">
    <source>
        <dbReference type="EMBL" id="HET98584.1"/>
    </source>
</evidence>
<dbReference type="HAMAP" id="MF_00362">
    <property type="entry name" value="Ribosomal_uL10"/>
    <property type="match status" value="1"/>
</dbReference>
<dbReference type="Pfam" id="PF00466">
    <property type="entry name" value="Ribosomal_L10"/>
    <property type="match status" value="1"/>
</dbReference>